<dbReference type="EMBL" id="CP028775">
    <property type="protein sequence ID" value="AWU77195.1"/>
    <property type="molecule type" value="Genomic_DNA"/>
</dbReference>
<keyword evidence="5" id="KW-1185">Reference proteome</keyword>
<dbReference type="VEuPathDB" id="FungiDB:C5L36_0C11000"/>
<dbReference type="Proteomes" id="UP000189274">
    <property type="component" value="Unassembled WGS sequence"/>
</dbReference>
<proteinExistence type="predicted"/>
<dbReference type="EMBL" id="MQVM01000004">
    <property type="protein sequence ID" value="ONH76306.1"/>
    <property type="molecule type" value="Genomic_DNA"/>
</dbReference>
<reference evidence="3" key="2">
    <citation type="submission" date="2017-01" db="EMBL/GenBank/DDBJ databases">
        <authorList>
            <person name="Mah S.A."/>
            <person name="Swanson W.J."/>
            <person name="Moy G.W."/>
            <person name="Vacquier V.D."/>
        </authorList>
    </citation>
    <scope>NUCLEOTIDE SEQUENCE [LARGE SCALE GENOMIC DNA]</scope>
    <source>
        <strain evidence="3">129</strain>
    </source>
</reference>
<evidence type="ECO:0000313" key="2">
    <source>
        <dbReference type="EMBL" id="AWU77195.1"/>
    </source>
</evidence>
<organism evidence="3 4">
    <name type="scientific">Pichia kudriavzevii</name>
    <name type="common">Yeast</name>
    <name type="synonym">Issatchenkia orientalis</name>
    <dbReference type="NCBI Taxonomy" id="4909"/>
    <lineage>
        <taxon>Eukaryota</taxon>
        <taxon>Fungi</taxon>
        <taxon>Dikarya</taxon>
        <taxon>Ascomycota</taxon>
        <taxon>Saccharomycotina</taxon>
        <taxon>Pichiomycetes</taxon>
        <taxon>Pichiales</taxon>
        <taxon>Pichiaceae</taxon>
        <taxon>Pichia</taxon>
    </lineage>
</organism>
<name>A0A1V2LRX2_PICKU</name>
<evidence type="ECO:0000256" key="1">
    <source>
        <dbReference type="SAM" id="MobiDB-lite"/>
    </source>
</evidence>
<feature type="region of interest" description="Disordered" evidence="1">
    <location>
        <begin position="1"/>
        <end position="36"/>
    </location>
</feature>
<dbReference type="AlphaFoldDB" id="A0A1V2LRX2"/>
<accession>A0A1V2LRX2</accession>
<gene>
    <name evidence="3" type="ORF">BOH78_1239</name>
    <name evidence="2" type="ORF">C5L36_0C11000</name>
</gene>
<dbReference type="Proteomes" id="UP000249293">
    <property type="component" value="Chromosome 3"/>
</dbReference>
<reference evidence="2 5" key="3">
    <citation type="submission" date="2018-06" db="EMBL/GenBank/DDBJ databases">
        <title>Population genomics shows no distinction between pathogenic Candida krusei and environmental Pichia kudriavzevii: One species, four names.</title>
        <authorList>
            <person name="Douglass A.P."/>
            <person name="Offei B."/>
            <person name="Braun-Galleani S."/>
            <person name="Coughlan A.Y."/>
            <person name="Martos A."/>
            <person name="Ortiz-Merino R.A."/>
            <person name="Byrne K.P."/>
            <person name="Wolfe K.H."/>
        </authorList>
    </citation>
    <scope>NUCLEOTIDE SEQUENCE [LARGE SCALE GENOMIC DNA]</scope>
    <source>
        <strain evidence="2 5">CBS573</strain>
    </source>
</reference>
<evidence type="ECO:0000313" key="3">
    <source>
        <dbReference type="EMBL" id="ONH76306.1"/>
    </source>
</evidence>
<dbReference type="OrthoDB" id="3995003at2759"/>
<evidence type="ECO:0000313" key="4">
    <source>
        <dbReference type="Proteomes" id="UP000189274"/>
    </source>
</evidence>
<evidence type="ECO:0000313" key="5">
    <source>
        <dbReference type="Proteomes" id="UP000249293"/>
    </source>
</evidence>
<protein>
    <submittedName>
        <fullName evidence="3">Uncharacterized protein</fullName>
    </submittedName>
</protein>
<sequence length="336" mass="38809">MSTSPNYNRVPNQEPGSLEKNSFGMSTPIINPHNQFPDRVLQSSNIEGNNNLLNYNFAFHSNLHGHKRPFSDAQDSPHNAKRRLVENLNELTLGRANMRGKTSGIFGNISKEQLKRPLTDPNKVIIQNIDQFLQENPEQLDIIGRSLQLDDLKKAGLDGLVVACGLDLKKVWTSIVDRYKNGGSSNKGVDDLIHKMIWDEYLAKYFSVIKHYDPFKVMWKSYVQWLSKKNKLNYRSHRITELDGDGDAMMMEEVNQPDEQQKEQVLVEDDLEFHDDEDVQNEMARLAYREQRLRDGMSNYGSYYTHEDAGHNLWETSHNQHHVEAYAQDDDVVMDD</sequence>
<feature type="compositionally biased region" description="Polar residues" evidence="1">
    <location>
        <begin position="1"/>
        <end position="34"/>
    </location>
</feature>
<reference evidence="4" key="1">
    <citation type="journal article" date="2017" name="Genome Announc.">
        <title>Genome sequences of Cyberlindnera fabianii 65, Pichia kudriavzevii 129, and Saccharomyces cerevisiae 131 isolated from fermented masau fruits in Zimbabwe.</title>
        <authorList>
            <person name="van Rijswijck I.M.H."/>
            <person name="Derks M.F.L."/>
            <person name="Abee T."/>
            <person name="de Ridder D."/>
            <person name="Smid E.J."/>
        </authorList>
    </citation>
    <scope>NUCLEOTIDE SEQUENCE [LARGE SCALE GENOMIC DNA]</scope>
    <source>
        <strain evidence="4">129</strain>
    </source>
</reference>